<protein>
    <recommendedName>
        <fullName evidence="6">Kinesin light chain</fullName>
    </recommendedName>
</protein>
<evidence type="ECO:0000313" key="4">
    <source>
        <dbReference type="EMBL" id="GAX17783.1"/>
    </source>
</evidence>
<dbReference type="PANTHER" id="PTHR45641">
    <property type="entry name" value="TETRATRICOPEPTIDE REPEAT PROTEIN (AFU_ORTHOLOGUE AFUA_6G03870)"/>
    <property type="match status" value="1"/>
</dbReference>
<dbReference type="AlphaFoldDB" id="A0A1Z5JUR1"/>
<keyword evidence="5" id="KW-1185">Reference proteome</keyword>
<evidence type="ECO:0000313" key="5">
    <source>
        <dbReference type="Proteomes" id="UP000198406"/>
    </source>
</evidence>
<organism evidence="4 5">
    <name type="scientific">Fistulifera solaris</name>
    <name type="common">Oleaginous diatom</name>
    <dbReference type="NCBI Taxonomy" id="1519565"/>
    <lineage>
        <taxon>Eukaryota</taxon>
        <taxon>Sar</taxon>
        <taxon>Stramenopiles</taxon>
        <taxon>Ochrophyta</taxon>
        <taxon>Bacillariophyta</taxon>
        <taxon>Bacillariophyceae</taxon>
        <taxon>Bacillariophycidae</taxon>
        <taxon>Naviculales</taxon>
        <taxon>Naviculaceae</taxon>
        <taxon>Fistulifera</taxon>
    </lineage>
</organism>
<dbReference type="InParanoid" id="A0A1Z5JUR1"/>
<feature type="compositionally biased region" description="Acidic residues" evidence="3">
    <location>
        <begin position="70"/>
        <end position="83"/>
    </location>
</feature>
<proteinExistence type="predicted"/>
<dbReference type="InterPro" id="IPR011990">
    <property type="entry name" value="TPR-like_helical_dom_sf"/>
</dbReference>
<dbReference type="Pfam" id="PF13424">
    <property type="entry name" value="TPR_12"/>
    <property type="match status" value="1"/>
</dbReference>
<evidence type="ECO:0008006" key="6">
    <source>
        <dbReference type="Google" id="ProtNLM"/>
    </source>
</evidence>
<sequence>MNIPLPNSPVGQAGHVLWVDELETVELSFIRRNSGKTASCGEIPALSLSSNHSKNTISFLPKELYGMNVDDADGRDDETNTTEEELRSTASSESCLPESVDEFCSPDTTESDECCRASIEQRVELLLERTSELLDREKVHRNACETVVDLTTSLQIPREHGVVDQDASPEQLWEQGAETITHGDLNDGDASTSSLLPEPEPLRIDLSCEDAQQIETHQNASTESRDQQQSIVSSPEIFADLSDFSSSESPLDSLEAIEPSFAGSSSTNPIENEFQRIVDDAILMYPLDHETAQPVDPTNGDEEVFEMVLSRSRPSVRRARILVKWGSLQLKRGRLDAAVGVLALSVKDVRELKKKDVAIALAANLLGIAFKKKSDWKKAICCFQESFLRRQRELGKQHVDTIDSLNHLGSCLLHSGDIRGALKCFREVFWSRKLIFGATHPGVALASHDLANVLVTLGNYNEAKKFYLTAWVIYHKLPLHKNHPSIIRLVQDIENLKEMKRGARAEV</sequence>
<keyword evidence="2" id="KW-0802">TPR repeat</keyword>
<dbReference type="SUPFAM" id="SSF48452">
    <property type="entry name" value="TPR-like"/>
    <property type="match status" value="1"/>
</dbReference>
<dbReference type="OrthoDB" id="626167at2759"/>
<name>A0A1Z5JUR1_FISSO</name>
<feature type="region of interest" description="Disordered" evidence="3">
    <location>
        <begin position="69"/>
        <end position="99"/>
    </location>
</feature>
<comment type="caution">
    <text evidence="4">The sequence shown here is derived from an EMBL/GenBank/DDBJ whole genome shotgun (WGS) entry which is preliminary data.</text>
</comment>
<evidence type="ECO:0000256" key="1">
    <source>
        <dbReference type="ARBA" id="ARBA00022737"/>
    </source>
</evidence>
<dbReference type="Gene3D" id="1.25.40.10">
    <property type="entry name" value="Tetratricopeptide repeat domain"/>
    <property type="match status" value="1"/>
</dbReference>
<keyword evidence="1" id="KW-0677">Repeat</keyword>
<accession>A0A1Z5JUR1</accession>
<evidence type="ECO:0000256" key="2">
    <source>
        <dbReference type="ARBA" id="ARBA00022803"/>
    </source>
</evidence>
<gene>
    <name evidence="4" type="ORF">FisN_24Hh149</name>
</gene>
<evidence type="ECO:0000256" key="3">
    <source>
        <dbReference type="SAM" id="MobiDB-lite"/>
    </source>
</evidence>
<dbReference type="Proteomes" id="UP000198406">
    <property type="component" value="Unassembled WGS sequence"/>
</dbReference>
<dbReference type="PANTHER" id="PTHR45641:SF19">
    <property type="entry name" value="NEPHROCYSTIN-3"/>
    <property type="match status" value="1"/>
</dbReference>
<dbReference type="EMBL" id="BDSP01000122">
    <property type="protein sequence ID" value="GAX17783.1"/>
    <property type="molecule type" value="Genomic_DNA"/>
</dbReference>
<reference evidence="4 5" key="1">
    <citation type="journal article" date="2015" name="Plant Cell">
        <title>Oil accumulation by the oleaginous diatom Fistulifera solaris as revealed by the genome and transcriptome.</title>
        <authorList>
            <person name="Tanaka T."/>
            <person name="Maeda Y."/>
            <person name="Veluchamy A."/>
            <person name="Tanaka M."/>
            <person name="Abida H."/>
            <person name="Marechal E."/>
            <person name="Bowler C."/>
            <person name="Muto M."/>
            <person name="Sunaga Y."/>
            <person name="Tanaka M."/>
            <person name="Yoshino T."/>
            <person name="Taniguchi T."/>
            <person name="Fukuda Y."/>
            <person name="Nemoto M."/>
            <person name="Matsumoto M."/>
            <person name="Wong P.S."/>
            <person name="Aburatani S."/>
            <person name="Fujibuchi W."/>
        </authorList>
    </citation>
    <scope>NUCLEOTIDE SEQUENCE [LARGE SCALE GENOMIC DNA]</scope>
    <source>
        <strain evidence="4 5">JPCC DA0580</strain>
    </source>
</reference>